<evidence type="ECO:0000259" key="3">
    <source>
        <dbReference type="Pfam" id="PF00884"/>
    </source>
</evidence>
<evidence type="ECO:0000313" key="5">
    <source>
        <dbReference type="Proteomes" id="UP001247805"/>
    </source>
</evidence>
<accession>A0ABU3STZ2</accession>
<dbReference type="SUPFAM" id="SSF53649">
    <property type="entry name" value="Alkaline phosphatase-like"/>
    <property type="match status" value="1"/>
</dbReference>
<dbReference type="Gene3D" id="3.40.720.10">
    <property type="entry name" value="Alkaline Phosphatase, subunit A"/>
    <property type="match status" value="1"/>
</dbReference>
<feature type="domain" description="Sulfatase N-terminal" evidence="3">
    <location>
        <begin position="2"/>
        <end position="162"/>
    </location>
</feature>
<evidence type="ECO:0000256" key="2">
    <source>
        <dbReference type="ARBA" id="ARBA00022801"/>
    </source>
</evidence>
<dbReference type="InterPro" id="IPR050738">
    <property type="entry name" value="Sulfatase"/>
</dbReference>
<comment type="caution">
    <text evidence="4">The sequence shown here is derived from an EMBL/GenBank/DDBJ whole genome shotgun (WGS) entry which is preliminary data.</text>
</comment>
<dbReference type="PANTHER" id="PTHR42693">
    <property type="entry name" value="ARYLSULFATASE FAMILY MEMBER"/>
    <property type="match status" value="1"/>
</dbReference>
<keyword evidence="2" id="KW-0378">Hydrolase</keyword>
<gene>
    <name evidence="4" type="ORF">RS130_05345</name>
</gene>
<evidence type="ECO:0000313" key="4">
    <source>
        <dbReference type="EMBL" id="MDU0353427.1"/>
    </source>
</evidence>
<dbReference type="InterPro" id="IPR000917">
    <property type="entry name" value="Sulfatase_N"/>
</dbReference>
<sequence>MSLHYRAPHTKWLPVAPEDEAPYKHMDMQLPHPNYPDLNVKKAKKSMAEYLSSVRSIDRNVGILLAELDKLGLRNDTLVVFTSDHGYNMGHNGIWHKGNGHWILNKNPQGTKNIPAGNRPNMYNTSLKVPTIVRWPNVIKAHSVNQSSMSNLDWFPTLVSIANGKINHEDKVRGKDFSAAFLDENLVLSRDYYAAYSTLHQSITAMRMYSDGQYKLIKDYKNRGRDEFYDLAKDPEEQHNLINTTSPKLQQIINTFDDVIFEKMLATNDPELTQFFGDKE</sequence>
<reference evidence="4 5" key="1">
    <citation type="submission" date="2023-10" db="EMBL/GenBank/DDBJ databases">
        <title>Glaciecola aquimarina strain GGW-M5 nov., isolated from a coastal seawater.</title>
        <authorList>
            <person name="Bayburt H."/>
            <person name="Kim J.M."/>
            <person name="Choi B.J."/>
            <person name="Jeon C.O."/>
        </authorList>
    </citation>
    <scope>NUCLEOTIDE SEQUENCE [LARGE SCALE GENOMIC DNA]</scope>
    <source>
        <strain evidence="4 5">KCTC 32108</strain>
    </source>
</reference>
<dbReference type="PANTHER" id="PTHR42693:SF53">
    <property type="entry name" value="ENDO-4-O-SULFATASE"/>
    <property type="match status" value="1"/>
</dbReference>
<protein>
    <submittedName>
        <fullName evidence="4">Sulfatase-like hydrolase/transferase</fullName>
    </submittedName>
</protein>
<organism evidence="4 5">
    <name type="scientific">Paraglaciecola aquimarina</name>
    <dbReference type="NCBI Taxonomy" id="1235557"/>
    <lineage>
        <taxon>Bacteria</taxon>
        <taxon>Pseudomonadati</taxon>
        <taxon>Pseudomonadota</taxon>
        <taxon>Gammaproteobacteria</taxon>
        <taxon>Alteromonadales</taxon>
        <taxon>Alteromonadaceae</taxon>
        <taxon>Paraglaciecola</taxon>
    </lineage>
</organism>
<dbReference type="EMBL" id="JAWDIO010000002">
    <property type="protein sequence ID" value="MDU0353427.1"/>
    <property type="molecule type" value="Genomic_DNA"/>
</dbReference>
<dbReference type="Proteomes" id="UP001247805">
    <property type="component" value="Unassembled WGS sequence"/>
</dbReference>
<name>A0ABU3STZ2_9ALTE</name>
<proteinExistence type="inferred from homology"/>
<dbReference type="InterPro" id="IPR017850">
    <property type="entry name" value="Alkaline_phosphatase_core_sf"/>
</dbReference>
<keyword evidence="5" id="KW-1185">Reference proteome</keyword>
<comment type="similarity">
    <text evidence="1">Belongs to the sulfatase family.</text>
</comment>
<dbReference type="Pfam" id="PF00884">
    <property type="entry name" value="Sulfatase"/>
    <property type="match status" value="1"/>
</dbReference>
<evidence type="ECO:0000256" key="1">
    <source>
        <dbReference type="ARBA" id="ARBA00008779"/>
    </source>
</evidence>